<dbReference type="Gene3D" id="3.40.50.300">
    <property type="entry name" value="P-loop containing nucleotide triphosphate hydrolases"/>
    <property type="match status" value="1"/>
</dbReference>
<dbReference type="PROSITE" id="PS00211">
    <property type="entry name" value="ABC_TRANSPORTER_1"/>
    <property type="match status" value="1"/>
</dbReference>
<dbReference type="PANTHER" id="PTHR43394:SF1">
    <property type="entry name" value="ATP-BINDING CASSETTE SUB-FAMILY B MEMBER 10, MITOCHONDRIAL"/>
    <property type="match status" value="1"/>
</dbReference>
<dbReference type="RefSeq" id="WP_271188826.1">
    <property type="nucleotide sequence ID" value="NZ_BSFP01000003.1"/>
</dbReference>
<evidence type="ECO:0000256" key="1">
    <source>
        <dbReference type="ARBA" id="ARBA00004429"/>
    </source>
</evidence>
<dbReference type="GO" id="GO:0005524">
    <property type="term" value="F:ATP binding"/>
    <property type="evidence" value="ECO:0007669"/>
    <property type="project" value="UniProtKB-KW"/>
</dbReference>
<feature type="transmembrane region" description="Helical" evidence="11">
    <location>
        <begin position="263"/>
        <end position="282"/>
    </location>
</feature>
<reference evidence="13" key="2">
    <citation type="submission" date="2023-01" db="EMBL/GenBank/DDBJ databases">
        <authorList>
            <person name="Sun Q."/>
            <person name="Evtushenko L."/>
        </authorList>
    </citation>
    <scope>NUCLEOTIDE SEQUENCE</scope>
    <source>
        <strain evidence="13">VKM Ac-1321</strain>
    </source>
</reference>
<evidence type="ECO:0000256" key="9">
    <source>
        <dbReference type="ARBA" id="ARBA00023136"/>
    </source>
</evidence>
<sequence>MMLRQLVHDRWMLLRLLPKDRSFAWIGMLLILVVRAALPAATALATAAVVGNLIDDLAADRTDTRTYLPLVALGAVLLLDQALEGVSDPLRFQVAHHIDGAHRQEVIRALRRPGTIAHLEDPAMQDTIELASAEPANWTEYTPGAAAVGQCILLARLVGAALSAAVLWVVVSPWLVVAVLSLLLLLRSLMRRKWMSLIAVWAGNTAHIRRAGYWRDVSSGPETAKEIRVFGFFPWSVREYRRATRDHLDPYRERKFIILRSQWQLLAVSILATGTALLVPSALSVSGRLDPTQLATALTAGLGMLALGWMGYEALQIEGGLAPVQALRRLEALTGDPPATGAEQVAARPAAPRPAPARPAPPVLTFESVSFSYPGRDRPVLRELDLTIAPGEVLGIVGANGAGKTTLIKLLSRLYEPDHGRISADGIDLTTIDRSAWHSRLAVVFQGFLRYELSLRDNIRMGRPGAAADAEVLRAVAAEAGIEQLIRDLPDGWDTPLSRSRSNGVDLSGGQWQRVAIARALFALRSGADVLVLDEPTANLDVRTEFEVFSLLLEAARNATVLLVSHRLFTVKEADRIVMLDAGAVSESGSHHELMAAGGAYARMFRLQAERFLPGGAAASVDGRAHASTL</sequence>
<dbReference type="InterPro" id="IPR003439">
    <property type="entry name" value="ABC_transporter-like_ATP-bd"/>
</dbReference>
<dbReference type="InterPro" id="IPR036640">
    <property type="entry name" value="ABC1_TM_sf"/>
</dbReference>
<feature type="transmembrane region" description="Helical" evidence="11">
    <location>
        <begin position="160"/>
        <end position="186"/>
    </location>
</feature>
<dbReference type="Gene3D" id="1.20.1560.10">
    <property type="entry name" value="ABC transporter type 1, transmembrane domain"/>
    <property type="match status" value="1"/>
</dbReference>
<evidence type="ECO:0000256" key="2">
    <source>
        <dbReference type="ARBA" id="ARBA00022448"/>
    </source>
</evidence>
<dbReference type="InterPro" id="IPR027417">
    <property type="entry name" value="P-loop_NTPase"/>
</dbReference>
<accession>A0A9W6KE18</accession>
<dbReference type="PROSITE" id="PS50893">
    <property type="entry name" value="ABC_TRANSPORTER_2"/>
    <property type="match status" value="1"/>
</dbReference>
<dbReference type="InterPro" id="IPR003593">
    <property type="entry name" value="AAA+_ATPase"/>
</dbReference>
<reference evidence="13" key="1">
    <citation type="journal article" date="2014" name="Int. J. Syst. Evol. Microbiol.">
        <title>Complete genome sequence of Corynebacterium casei LMG S-19264T (=DSM 44701T), isolated from a smear-ripened cheese.</title>
        <authorList>
            <consortium name="US DOE Joint Genome Institute (JGI-PGF)"/>
            <person name="Walter F."/>
            <person name="Albersmeier A."/>
            <person name="Kalinowski J."/>
            <person name="Ruckert C."/>
        </authorList>
    </citation>
    <scope>NUCLEOTIDE SEQUENCE</scope>
    <source>
        <strain evidence="13">VKM Ac-1321</strain>
    </source>
</reference>
<evidence type="ECO:0000313" key="13">
    <source>
        <dbReference type="EMBL" id="GLK99166.1"/>
    </source>
</evidence>
<keyword evidence="6" id="KW-0547">Nucleotide-binding</keyword>
<dbReference type="SMART" id="SM00382">
    <property type="entry name" value="AAA"/>
    <property type="match status" value="1"/>
</dbReference>
<dbReference type="SUPFAM" id="SSF90123">
    <property type="entry name" value="ABC transporter transmembrane region"/>
    <property type="match status" value="1"/>
</dbReference>
<dbReference type="GO" id="GO:0015421">
    <property type="term" value="F:ABC-type oligopeptide transporter activity"/>
    <property type="evidence" value="ECO:0007669"/>
    <property type="project" value="TreeGrafter"/>
</dbReference>
<comment type="subcellular location">
    <subcellularLocation>
        <location evidence="1">Cell inner membrane</location>
        <topology evidence="1">Multi-pass membrane protein</topology>
    </subcellularLocation>
</comment>
<gene>
    <name evidence="13" type="ORF">GCM10017581_009070</name>
</gene>
<evidence type="ECO:0000256" key="11">
    <source>
        <dbReference type="SAM" id="Phobius"/>
    </source>
</evidence>
<evidence type="ECO:0000256" key="3">
    <source>
        <dbReference type="ARBA" id="ARBA00022475"/>
    </source>
</evidence>
<dbReference type="Proteomes" id="UP001143480">
    <property type="component" value="Unassembled WGS sequence"/>
</dbReference>
<dbReference type="SUPFAM" id="SSF52540">
    <property type="entry name" value="P-loop containing nucleoside triphosphate hydrolases"/>
    <property type="match status" value="1"/>
</dbReference>
<evidence type="ECO:0000256" key="6">
    <source>
        <dbReference type="ARBA" id="ARBA00022741"/>
    </source>
</evidence>
<protein>
    <submittedName>
        <fullName evidence="13">Multidrug ABC transporter permease</fullName>
    </submittedName>
</protein>
<evidence type="ECO:0000256" key="10">
    <source>
        <dbReference type="ARBA" id="ARBA00023455"/>
    </source>
</evidence>
<dbReference type="AlphaFoldDB" id="A0A9W6KE18"/>
<evidence type="ECO:0000256" key="4">
    <source>
        <dbReference type="ARBA" id="ARBA00022519"/>
    </source>
</evidence>
<dbReference type="EMBL" id="BSFP01000003">
    <property type="protein sequence ID" value="GLK99166.1"/>
    <property type="molecule type" value="Genomic_DNA"/>
</dbReference>
<keyword evidence="4" id="KW-0997">Cell inner membrane</keyword>
<dbReference type="GO" id="GO:0016887">
    <property type="term" value="F:ATP hydrolysis activity"/>
    <property type="evidence" value="ECO:0007669"/>
    <property type="project" value="InterPro"/>
</dbReference>
<organism evidence="13 14">
    <name type="scientific">Dactylosporangium matsuzakiense</name>
    <dbReference type="NCBI Taxonomy" id="53360"/>
    <lineage>
        <taxon>Bacteria</taxon>
        <taxon>Bacillati</taxon>
        <taxon>Actinomycetota</taxon>
        <taxon>Actinomycetes</taxon>
        <taxon>Micromonosporales</taxon>
        <taxon>Micromonosporaceae</taxon>
        <taxon>Dactylosporangium</taxon>
    </lineage>
</organism>
<dbReference type="PANTHER" id="PTHR43394">
    <property type="entry name" value="ATP-DEPENDENT PERMEASE MDL1, MITOCHONDRIAL"/>
    <property type="match status" value="1"/>
</dbReference>
<keyword evidence="2" id="KW-0813">Transport</keyword>
<comment type="caution">
    <text evidence="13">The sequence shown here is derived from an EMBL/GenBank/DDBJ whole genome shotgun (WGS) entry which is preliminary data.</text>
</comment>
<dbReference type="GO" id="GO:0005886">
    <property type="term" value="C:plasma membrane"/>
    <property type="evidence" value="ECO:0007669"/>
    <property type="project" value="UniProtKB-SubCell"/>
</dbReference>
<evidence type="ECO:0000259" key="12">
    <source>
        <dbReference type="PROSITE" id="PS50893"/>
    </source>
</evidence>
<dbReference type="InterPro" id="IPR017871">
    <property type="entry name" value="ABC_transporter-like_CS"/>
</dbReference>
<dbReference type="FunFam" id="3.40.50.300:FF:000221">
    <property type="entry name" value="Multidrug ABC transporter ATP-binding protein"/>
    <property type="match status" value="1"/>
</dbReference>
<keyword evidence="3" id="KW-1003">Cell membrane</keyword>
<evidence type="ECO:0000256" key="8">
    <source>
        <dbReference type="ARBA" id="ARBA00022989"/>
    </source>
</evidence>
<evidence type="ECO:0000256" key="5">
    <source>
        <dbReference type="ARBA" id="ARBA00022692"/>
    </source>
</evidence>
<comment type="similarity">
    <text evidence="10">Belongs to the ABC transporter superfamily. Siderophore-Fe(3+) uptake transporter (SIUT) (TC 3.A.1.21) family.</text>
</comment>
<name>A0A9W6KE18_9ACTN</name>
<keyword evidence="9 11" id="KW-0472">Membrane</keyword>
<feature type="domain" description="ABC transporter" evidence="12">
    <location>
        <begin position="364"/>
        <end position="607"/>
    </location>
</feature>
<proteinExistence type="inferred from homology"/>
<evidence type="ECO:0000256" key="7">
    <source>
        <dbReference type="ARBA" id="ARBA00022840"/>
    </source>
</evidence>
<evidence type="ECO:0000313" key="14">
    <source>
        <dbReference type="Proteomes" id="UP001143480"/>
    </source>
</evidence>
<keyword evidence="8 11" id="KW-1133">Transmembrane helix</keyword>
<keyword evidence="14" id="KW-1185">Reference proteome</keyword>
<dbReference type="InterPro" id="IPR039421">
    <property type="entry name" value="Type_1_exporter"/>
</dbReference>
<keyword evidence="5 11" id="KW-0812">Transmembrane</keyword>
<keyword evidence="7" id="KW-0067">ATP-binding</keyword>
<dbReference type="Pfam" id="PF00005">
    <property type="entry name" value="ABC_tran"/>
    <property type="match status" value="1"/>
</dbReference>